<evidence type="ECO:0000259" key="5">
    <source>
        <dbReference type="SMART" id="SM00291"/>
    </source>
</evidence>
<dbReference type="InterPro" id="IPR000433">
    <property type="entry name" value="Znf_ZZ"/>
</dbReference>
<evidence type="ECO:0000256" key="2">
    <source>
        <dbReference type="ARBA" id="ARBA00022771"/>
    </source>
</evidence>
<feature type="region of interest" description="Disordered" evidence="4">
    <location>
        <begin position="387"/>
        <end position="522"/>
    </location>
</feature>
<dbReference type="OrthoDB" id="5575181at2759"/>
<gene>
    <name evidence="6" type="ORF">K493DRAFT_340602</name>
</gene>
<feature type="region of interest" description="Disordered" evidence="4">
    <location>
        <begin position="669"/>
        <end position="691"/>
    </location>
</feature>
<feature type="compositionally biased region" description="Polar residues" evidence="4">
    <location>
        <begin position="756"/>
        <end position="768"/>
    </location>
</feature>
<feature type="compositionally biased region" description="Polar residues" evidence="4">
    <location>
        <begin position="417"/>
        <end position="436"/>
    </location>
</feature>
<sequence length="1099" mass="124898">MNEFSTFERSLCDACLLLIYSESREPLEFLDICVQCAPKIVPKNVWPPLLKNIQAPTGKRKKAAKPIFSRSELESGVCDCCSKNSLVQFIGEIPLCHECSTTFIASSASLRSGRLPTFAETKDIVGRKTASSKTICYFPESSDTDTDEQLYEECLEYNYSRLFRDIAQEYLEENGRDFEDCLMACGLLPVVFKSDKVKDEVAETSLNHDDILPSDAYLDKSGSPSIPEHSDLAVGSQCTAMATTTDELTVEENCPEETDPRSPMNVAENRPENDSESYLDDGLVNFVKIEEGAPSFEGQIQSEAFIDSEELPAIAKPSTPSLQDNHEHTYVGAVDISELPEGVISVEPGPIPTEPAVPLKVESPRPLALEPADLHCNSWTQCDATDTENKPFHTTPSTSVQVTPRKRGRPRKHPIIEQNTPLTTGVSTKTADSVSGNKEPLDNDSTLPTPRKRGRPRKYPVAENPVPKRPRGRPRKYPCGDSSNPRVSLDITAGGSAKQPVPRERPQVASAQHPLPSSQSKATASCFLTRGTTSKISKLVENELDVHRFEKHRRVKVLYNDGIWYIGRMMEISHGKIRIHYDDWDETHDEWIDSHSKRIYIFTSEEDEGPVSRRQKRLAIQSVVKLEDMNELASLVKQEPIIPEIRNYESTGADQGIVEYIEERTRERSTISVSASSVDESSPLPEEQLEEASEKYNAPGSIMLYEEHRSISQDINEPNFIDAWRDSAVSEQDMSKQKVPGIADLSRGYNLRSSMNLDTESTVDSPESATAKESKKRRTSHNIFKDRFKVGSTLEVRDRLKEWCTGVVMAIKGYRVLIHYEGWPSTHDEWIEINSKRLKPNTVIEKQEKFEEKELDRLVEEQIADIEKRVIIRRKKPDQKEEPVLMAEYFDESNIVEGVESEKWKVYCNQCKVVIKQIRYYCTYCENPSEGYDYESFDLCLWCFSRKFPRKHQHPRSSFAVEYIMEDANIELAPIIGELVTKYEKDIFDESYTEIDGKPYMQAVCCEEDRSHISLLKWKKRKICAFCNDEDPNILGGFIGPKPFVYIKVTNEGNKKRKSFWTHDACARYSPEVVQTKEGDWYNVSMALNRGRKMVRTEL</sequence>
<dbReference type="PRINTS" id="PR00929">
    <property type="entry name" value="ATHOOK"/>
</dbReference>
<organism evidence="6 7">
    <name type="scientific">Basidiobolus meristosporus CBS 931.73</name>
    <dbReference type="NCBI Taxonomy" id="1314790"/>
    <lineage>
        <taxon>Eukaryota</taxon>
        <taxon>Fungi</taxon>
        <taxon>Fungi incertae sedis</taxon>
        <taxon>Zoopagomycota</taxon>
        <taxon>Entomophthoromycotina</taxon>
        <taxon>Basidiobolomycetes</taxon>
        <taxon>Basidiobolales</taxon>
        <taxon>Basidiobolaceae</taxon>
        <taxon>Basidiobolus</taxon>
    </lineage>
</organism>
<dbReference type="InterPro" id="IPR004092">
    <property type="entry name" value="Mbt"/>
</dbReference>
<dbReference type="GO" id="GO:0005634">
    <property type="term" value="C:nucleus"/>
    <property type="evidence" value="ECO:0007669"/>
    <property type="project" value="InterPro"/>
</dbReference>
<feature type="region of interest" description="Disordered" evidence="4">
    <location>
        <begin position="249"/>
        <end position="278"/>
    </location>
</feature>
<dbReference type="GO" id="GO:0006355">
    <property type="term" value="P:regulation of DNA-templated transcription"/>
    <property type="evidence" value="ECO:0007669"/>
    <property type="project" value="InterPro"/>
</dbReference>
<dbReference type="SMART" id="SM00561">
    <property type="entry name" value="MBT"/>
    <property type="match status" value="1"/>
</dbReference>
<name>A0A1Y1XUS0_9FUNG</name>
<feature type="region of interest" description="Disordered" evidence="4">
    <location>
        <begin position="756"/>
        <end position="778"/>
    </location>
</feature>
<dbReference type="CDD" id="cd20104">
    <property type="entry name" value="MBT_PHF20L1-like"/>
    <property type="match status" value="1"/>
</dbReference>
<dbReference type="Proteomes" id="UP000193498">
    <property type="component" value="Unassembled WGS sequence"/>
</dbReference>
<dbReference type="Pfam" id="PF02820">
    <property type="entry name" value="MBT"/>
    <property type="match status" value="1"/>
</dbReference>
<accession>A0A1Y1XUS0</accession>
<protein>
    <recommendedName>
        <fullName evidence="5">ZZ-type domain-containing protein</fullName>
    </recommendedName>
</protein>
<evidence type="ECO:0000313" key="7">
    <source>
        <dbReference type="Proteomes" id="UP000193498"/>
    </source>
</evidence>
<keyword evidence="7" id="KW-1185">Reference proteome</keyword>
<evidence type="ECO:0000256" key="1">
    <source>
        <dbReference type="ARBA" id="ARBA00022723"/>
    </source>
</evidence>
<dbReference type="STRING" id="1314790.A0A1Y1XUS0"/>
<dbReference type="SMART" id="SM00384">
    <property type="entry name" value="AT_hook"/>
    <property type="match status" value="3"/>
</dbReference>
<dbReference type="SUPFAM" id="SSF63748">
    <property type="entry name" value="Tudor/PWWP/MBT"/>
    <property type="match status" value="1"/>
</dbReference>
<evidence type="ECO:0000256" key="3">
    <source>
        <dbReference type="ARBA" id="ARBA00022833"/>
    </source>
</evidence>
<dbReference type="InterPro" id="IPR043145">
    <property type="entry name" value="Znf_ZZ_sf"/>
</dbReference>
<reference evidence="6 7" key="1">
    <citation type="submission" date="2016-07" db="EMBL/GenBank/DDBJ databases">
        <title>Pervasive Adenine N6-methylation of Active Genes in Fungi.</title>
        <authorList>
            <consortium name="DOE Joint Genome Institute"/>
            <person name="Mondo S.J."/>
            <person name="Dannebaum R.O."/>
            <person name="Kuo R.C."/>
            <person name="Labutti K."/>
            <person name="Haridas S."/>
            <person name="Kuo A."/>
            <person name="Salamov A."/>
            <person name="Ahrendt S.R."/>
            <person name="Lipzen A."/>
            <person name="Sullivan W."/>
            <person name="Andreopoulos W.B."/>
            <person name="Clum A."/>
            <person name="Lindquist E."/>
            <person name="Daum C."/>
            <person name="Ramamoorthy G.K."/>
            <person name="Gryganskyi A."/>
            <person name="Culley D."/>
            <person name="Magnuson J.K."/>
            <person name="James T.Y."/>
            <person name="O'Malley M.A."/>
            <person name="Stajich J.E."/>
            <person name="Spatafora J.W."/>
            <person name="Visel A."/>
            <person name="Grigoriev I.V."/>
        </authorList>
    </citation>
    <scope>NUCLEOTIDE SEQUENCE [LARGE SCALE GENOMIC DNA]</scope>
    <source>
        <strain evidence="6 7">CBS 931.73</strain>
    </source>
</reference>
<proteinExistence type="predicted"/>
<feature type="compositionally biased region" description="Polar residues" evidence="4">
    <location>
        <begin position="392"/>
        <end position="402"/>
    </location>
</feature>
<keyword evidence="1" id="KW-0479">Metal-binding</keyword>
<comment type="caution">
    <text evidence="6">The sequence shown here is derived from an EMBL/GenBank/DDBJ whole genome shotgun (WGS) entry which is preliminary data.</text>
</comment>
<dbReference type="InterPro" id="IPR017956">
    <property type="entry name" value="AT_hook_DNA-bd_motif"/>
</dbReference>
<dbReference type="SUPFAM" id="SSF57850">
    <property type="entry name" value="RING/U-box"/>
    <property type="match status" value="1"/>
</dbReference>
<evidence type="ECO:0000313" key="6">
    <source>
        <dbReference type="EMBL" id="ORX89490.1"/>
    </source>
</evidence>
<feature type="compositionally biased region" description="Basic residues" evidence="4">
    <location>
        <begin position="404"/>
        <end position="413"/>
    </location>
</feature>
<evidence type="ECO:0000256" key="4">
    <source>
        <dbReference type="SAM" id="MobiDB-lite"/>
    </source>
</evidence>
<dbReference type="SUPFAM" id="SSF54160">
    <property type="entry name" value="Chromo domain-like"/>
    <property type="match status" value="1"/>
</dbReference>
<dbReference type="InParanoid" id="A0A1Y1XUS0"/>
<dbReference type="InterPro" id="IPR016197">
    <property type="entry name" value="Chromo-like_dom_sf"/>
</dbReference>
<feature type="compositionally biased region" description="Low complexity" evidence="4">
    <location>
        <begin position="670"/>
        <end position="686"/>
    </location>
</feature>
<dbReference type="GO" id="GO:0008270">
    <property type="term" value="F:zinc ion binding"/>
    <property type="evidence" value="ECO:0007669"/>
    <property type="project" value="UniProtKB-KW"/>
</dbReference>
<dbReference type="Gene3D" id="2.30.30.140">
    <property type="match status" value="2"/>
</dbReference>
<dbReference type="GO" id="GO:0003677">
    <property type="term" value="F:DNA binding"/>
    <property type="evidence" value="ECO:0007669"/>
    <property type="project" value="InterPro"/>
</dbReference>
<keyword evidence="2" id="KW-0863">Zinc-finger</keyword>
<dbReference type="SMART" id="SM00291">
    <property type="entry name" value="ZnF_ZZ"/>
    <property type="match status" value="1"/>
</dbReference>
<feature type="domain" description="ZZ-type" evidence="5">
    <location>
        <begin position="902"/>
        <end position="954"/>
    </location>
</feature>
<dbReference type="Gene3D" id="3.30.60.90">
    <property type="match status" value="1"/>
</dbReference>
<keyword evidence="3" id="KW-0862">Zinc</keyword>
<dbReference type="AlphaFoldDB" id="A0A1Y1XUS0"/>
<dbReference type="EMBL" id="MCFE01000441">
    <property type="protein sequence ID" value="ORX89490.1"/>
    <property type="molecule type" value="Genomic_DNA"/>
</dbReference>